<dbReference type="PANTHER" id="PTHR11884">
    <property type="entry name" value="SELECTIN LIGAND RELATED"/>
    <property type="match status" value="1"/>
</dbReference>
<dbReference type="InterPro" id="IPR001893">
    <property type="entry name" value="Cys-rich_GLG1_repeat"/>
</dbReference>
<name>A0AAN8DSN3_CHAGU</name>
<reference evidence="13 14" key="1">
    <citation type="journal article" date="2023" name="Mol. Biol. Evol.">
        <title>Genomics of Secondarily Temperate Adaptation in the Only Non-Antarctic Icefish.</title>
        <authorList>
            <person name="Rivera-Colon A.G."/>
            <person name="Rayamajhi N."/>
            <person name="Minhas B.F."/>
            <person name="Madrigal G."/>
            <person name="Bilyk K.T."/>
            <person name="Yoon V."/>
            <person name="Hune M."/>
            <person name="Gregory S."/>
            <person name="Cheng C.H.C."/>
            <person name="Catchen J.M."/>
        </authorList>
    </citation>
    <scope>NUCLEOTIDE SEQUENCE [LARGE SCALE GENOMIC DNA]</scope>
    <source>
        <tissue evidence="13">White muscle</tissue>
    </source>
</reference>
<keyword evidence="3 12" id="KW-0812">Transmembrane</keyword>
<dbReference type="PROSITE" id="PS51289">
    <property type="entry name" value="GLG1_C_RICH"/>
    <property type="match status" value="3"/>
</dbReference>
<dbReference type="Proteomes" id="UP001331515">
    <property type="component" value="Unassembled WGS sequence"/>
</dbReference>
<evidence type="ECO:0000313" key="14">
    <source>
        <dbReference type="Proteomes" id="UP001331515"/>
    </source>
</evidence>
<keyword evidence="8 12" id="KW-0472">Membrane</keyword>
<protein>
    <recommendedName>
        <fullName evidence="2">Golgi apparatus protein 1</fullName>
    </recommendedName>
</protein>
<keyword evidence="7 12" id="KW-1133">Transmembrane helix</keyword>
<evidence type="ECO:0000256" key="8">
    <source>
        <dbReference type="ARBA" id="ARBA00023136"/>
    </source>
</evidence>
<evidence type="ECO:0000256" key="5">
    <source>
        <dbReference type="ARBA" id="ARBA00022737"/>
    </source>
</evidence>
<evidence type="ECO:0000256" key="9">
    <source>
        <dbReference type="ARBA" id="ARBA00023180"/>
    </source>
</evidence>
<feature type="repeat" description="Cys-rich GLG1" evidence="11">
    <location>
        <begin position="375"/>
        <end position="435"/>
    </location>
</feature>
<keyword evidence="9" id="KW-0325">Glycoprotein</keyword>
<gene>
    <name evidence="13" type="ORF">CgunFtcFv8_012548</name>
</gene>
<evidence type="ECO:0000256" key="7">
    <source>
        <dbReference type="ARBA" id="ARBA00022989"/>
    </source>
</evidence>
<keyword evidence="4" id="KW-0732">Signal</keyword>
<feature type="transmembrane region" description="Helical" evidence="12">
    <location>
        <begin position="480"/>
        <end position="503"/>
    </location>
</feature>
<comment type="caution">
    <text evidence="13">The sequence shown here is derived from an EMBL/GenBank/DDBJ whole genome shotgun (WGS) entry which is preliminary data.</text>
</comment>
<evidence type="ECO:0000256" key="2">
    <source>
        <dbReference type="ARBA" id="ARBA00018563"/>
    </source>
</evidence>
<dbReference type="Pfam" id="PF00839">
    <property type="entry name" value="Cys_rich_FGFR"/>
    <property type="match status" value="5"/>
</dbReference>
<evidence type="ECO:0000313" key="13">
    <source>
        <dbReference type="EMBL" id="KAK5927385.1"/>
    </source>
</evidence>
<dbReference type="GO" id="GO:0000139">
    <property type="term" value="C:Golgi membrane"/>
    <property type="evidence" value="ECO:0007669"/>
    <property type="project" value="InterPro"/>
</dbReference>
<dbReference type="InterPro" id="IPR017873">
    <property type="entry name" value="Cys-rich_GLG1_repeat_euk"/>
</dbReference>
<feature type="repeat" description="Cys-rich GLG1" evidence="11">
    <location>
        <begin position="130"/>
        <end position="190"/>
    </location>
</feature>
<feature type="repeat" description="Cys-rich GLG1" evidence="11">
    <location>
        <begin position="246"/>
        <end position="313"/>
    </location>
</feature>
<proteinExistence type="predicted"/>
<evidence type="ECO:0000256" key="3">
    <source>
        <dbReference type="ARBA" id="ARBA00022692"/>
    </source>
</evidence>
<dbReference type="InterPro" id="IPR039728">
    <property type="entry name" value="GLG1"/>
</dbReference>
<sequence>MDDFKSTGGRSLMCRKILSSQGDMDDFKSTVDGWEEPYVTEGPELTGGHGRLQVDGWEEPYVTKGPELTGGHGRLQVDGWEEPYVKKGPELTGDMGCFKSTGGRSLMVDVVICLSTTVRNDTLQDVKEQRVSIKCRKQLRVEEVEMSEDIRLEPELYDSCKPDITRLCQNVAFGNAQVIECLKENKRQLTQRCHQKIFKLQEVEMVDPELDYQLMRVCKHMIRRFCTESEGKNTLQCLKQNKNSELMDPKCKQMITKRQITQNTDYRLNPVLRKACKADIPKFCQPILNQATPDSELEGQVIGCLKLKYADQRLSPDCEAQIQVILQESALDYRLDPQLQIHCTAEISRLCPEEAAAQEQTGQVEECLKVNLLKIKQDGCKKEVLNMLKESKADIFVDPVLHTACALDIKHQCAAIPPGRGRQMSCLMEALQDKRVRLQPECKKRLQDRIDMWSYAAKVAPAEGFSDLAMQVMTSPSKNYILMVISGGVALLFLMGLLCGRFTKRVTQELKDR</sequence>
<keyword evidence="6" id="KW-0730">Sialic acid</keyword>
<evidence type="ECO:0000256" key="11">
    <source>
        <dbReference type="PROSITE-ProRule" id="PRU00622"/>
    </source>
</evidence>
<dbReference type="AlphaFoldDB" id="A0AAN8DSN3"/>
<dbReference type="EMBL" id="JAURVH010001518">
    <property type="protein sequence ID" value="KAK5927385.1"/>
    <property type="molecule type" value="Genomic_DNA"/>
</dbReference>
<evidence type="ECO:0000256" key="12">
    <source>
        <dbReference type="SAM" id="Phobius"/>
    </source>
</evidence>
<keyword evidence="5" id="KW-0677">Repeat</keyword>
<organism evidence="13 14">
    <name type="scientific">Champsocephalus gunnari</name>
    <name type="common">Mackerel icefish</name>
    <dbReference type="NCBI Taxonomy" id="52237"/>
    <lineage>
        <taxon>Eukaryota</taxon>
        <taxon>Metazoa</taxon>
        <taxon>Chordata</taxon>
        <taxon>Craniata</taxon>
        <taxon>Vertebrata</taxon>
        <taxon>Euteleostomi</taxon>
        <taxon>Actinopterygii</taxon>
        <taxon>Neopterygii</taxon>
        <taxon>Teleostei</taxon>
        <taxon>Neoteleostei</taxon>
        <taxon>Acanthomorphata</taxon>
        <taxon>Eupercaria</taxon>
        <taxon>Perciformes</taxon>
        <taxon>Notothenioidei</taxon>
        <taxon>Channichthyidae</taxon>
        <taxon>Champsocephalus</taxon>
    </lineage>
</organism>
<evidence type="ECO:0000256" key="4">
    <source>
        <dbReference type="ARBA" id="ARBA00022729"/>
    </source>
</evidence>
<evidence type="ECO:0000256" key="1">
    <source>
        <dbReference type="ARBA" id="ARBA00004479"/>
    </source>
</evidence>
<dbReference type="GO" id="GO:0017134">
    <property type="term" value="F:fibroblast growth factor binding"/>
    <property type="evidence" value="ECO:0007669"/>
    <property type="project" value="TreeGrafter"/>
</dbReference>
<keyword evidence="14" id="KW-1185">Reference proteome</keyword>
<comment type="subcellular location">
    <subcellularLocation>
        <location evidence="10">Golgi outpost</location>
    </subcellularLocation>
    <subcellularLocation>
        <location evidence="1">Membrane</location>
        <topology evidence="1">Single-pass type I membrane protein</topology>
    </subcellularLocation>
</comment>
<accession>A0AAN8DSN3</accession>
<dbReference type="PANTHER" id="PTHR11884:SF1">
    <property type="entry name" value="GOLGI APPARATUS PROTEIN 1"/>
    <property type="match status" value="1"/>
</dbReference>
<evidence type="ECO:0000256" key="10">
    <source>
        <dbReference type="ARBA" id="ARBA00024182"/>
    </source>
</evidence>
<evidence type="ECO:0000256" key="6">
    <source>
        <dbReference type="ARBA" id="ARBA00022981"/>
    </source>
</evidence>